<comment type="caution">
    <text evidence="1">The sequence shown here is derived from an EMBL/GenBank/DDBJ whole genome shotgun (WGS) entry which is preliminary data.</text>
</comment>
<accession>A0A396H648</accession>
<reference evidence="2" key="1">
    <citation type="journal article" date="2018" name="Nat. Plants">
        <title>Whole-genome landscape of Medicago truncatula symbiotic genes.</title>
        <authorList>
            <person name="Pecrix Y."/>
            <person name="Staton S.E."/>
            <person name="Sallet E."/>
            <person name="Lelandais-Briere C."/>
            <person name="Moreau S."/>
            <person name="Carrere S."/>
            <person name="Blein T."/>
            <person name="Jardinaud M.F."/>
            <person name="Latrasse D."/>
            <person name="Zouine M."/>
            <person name="Zahm M."/>
            <person name="Kreplak J."/>
            <person name="Mayjonade B."/>
            <person name="Satge C."/>
            <person name="Perez M."/>
            <person name="Cauet S."/>
            <person name="Marande W."/>
            <person name="Chantry-Darmon C."/>
            <person name="Lopez-Roques C."/>
            <person name="Bouchez O."/>
            <person name="Berard A."/>
            <person name="Debelle F."/>
            <person name="Munos S."/>
            <person name="Bendahmane A."/>
            <person name="Berges H."/>
            <person name="Niebel A."/>
            <person name="Buitink J."/>
            <person name="Frugier F."/>
            <person name="Benhamed M."/>
            <person name="Crespi M."/>
            <person name="Gouzy J."/>
            <person name="Gamas P."/>
        </authorList>
    </citation>
    <scope>NUCLEOTIDE SEQUENCE [LARGE SCALE GENOMIC DNA]</scope>
    <source>
        <strain evidence="2">cv. Jemalong A17</strain>
    </source>
</reference>
<evidence type="ECO:0000313" key="2">
    <source>
        <dbReference type="Proteomes" id="UP000265566"/>
    </source>
</evidence>
<dbReference type="Proteomes" id="UP000265566">
    <property type="component" value="Chromosome 7"/>
</dbReference>
<protein>
    <submittedName>
        <fullName evidence="1">Uncharacterized protein</fullName>
    </submittedName>
</protein>
<gene>
    <name evidence="1" type="ORF">MtrunA17_Chr7g0267091</name>
</gene>
<dbReference type="Gramene" id="rna43499">
    <property type="protein sequence ID" value="RHN48749.1"/>
    <property type="gene ID" value="gene43499"/>
</dbReference>
<proteinExistence type="predicted"/>
<name>A0A396H648_MEDTR</name>
<dbReference type="AlphaFoldDB" id="A0A396H648"/>
<dbReference type="EMBL" id="PSQE01000007">
    <property type="protein sequence ID" value="RHN48749.1"/>
    <property type="molecule type" value="Genomic_DNA"/>
</dbReference>
<evidence type="ECO:0000313" key="1">
    <source>
        <dbReference type="EMBL" id="RHN48749.1"/>
    </source>
</evidence>
<organism evidence="1 2">
    <name type="scientific">Medicago truncatula</name>
    <name type="common">Barrel medic</name>
    <name type="synonym">Medicago tribuloides</name>
    <dbReference type="NCBI Taxonomy" id="3880"/>
    <lineage>
        <taxon>Eukaryota</taxon>
        <taxon>Viridiplantae</taxon>
        <taxon>Streptophyta</taxon>
        <taxon>Embryophyta</taxon>
        <taxon>Tracheophyta</taxon>
        <taxon>Spermatophyta</taxon>
        <taxon>Magnoliopsida</taxon>
        <taxon>eudicotyledons</taxon>
        <taxon>Gunneridae</taxon>
        <taxon>Pentapetalae</taxon>
        <taxon>rosids</taxon>
        <taxon>fabids</taxon>
        <taxon>Fabales</taxon>
        <taxon>Fabaceae</taxon>
        <taxon>Papilionoideae</taxon>
        <taxon>50 kb inversion clade</taxon>
        <taxon>NPAAA clade</taxon>
        <taxon>Hologalegina</taxon>
        <taxon>IRL clade</taxon>
        <taxon>Trifolieae</taxon>
        <taxon>Medicago</taxon>
    </lineage>
</organism>
<sequence>MIILLVFPHYIYHSIPCFRVTLSRYSGKFGTDFSLVLKPK</sequence>